<comment type="caution">
    <text evidence="2">The sequence shown here is derived from an EMBL/GenBank/DDBJ whole genome shotgun (WGS) entry which is preliminary data.</text>
</comment>
<gene>
    <name evidence="2" type="ORF">pdam_00023307</name>
</gene>
<name>A0A3M6TA32_POCDA</name>
<evidence type="ECO:0000313" key="3">
    <source>
        <dbReference type="Proteomes" id="UP000275408"/>
    </source>
</evidence>
<organism evidence="2 3">
    <name type="scientific">Pocillopora damicornis</name>
    <name type="common">Cauliflower coral</name>
    <name type="synonym">Millepora damicornis</name>
    <dbReference type="NCBI Taxonomy" id="46731"/>
    <lineage>
        <taxon>Eukaryota</taxon>
        <taxon>Metazoa</taxon>
        <taxon>Cnidaria</taxon>
        <taxon>Anthozoa</taxon>
        <taxon>Hexacorallia</taxon>
        <taxon>Scleractinia</taxon>
        <taxon>Astrocoeniina</taxon>
        <taxon>Pocilloporidae</taxon>
        <taxon>Pocillopora</taxon>
    </lineage>
</organism>
<dbReference type="InterPro" id="IPR001258">
    <property type="entry name" value="NHL_repeat"/>
</dbReference>
<dbReference type="AlphaFoldDB" id="A0A3M6TA32"/>
<keyword evidence="3" id="KW-1185">Reference proteome</keyword>
<proteinExistence type="predicted"/>
<accession>A0A3M6TA32</accession>
<dbReference type="EMBL" id="RCHS01004042">
    <property type="protein sequence ID" value="RMX38181.1"/>
    <property type="molecule type" value="Genomic_DNA"/>
</dbReference>
<dbReference type="Pfam" id="PF01436">
    <property type="entry name" value="NHL"/>
    <property type="match status" value="1"/>
</dbReference>
<reference evidence="2 3" key="1">
    <citation type="journal article" date="2018" name="Sci. Rep.">
        <title>Comparative analysis of the Pocillopora damicornis genome highlights role of immune system in coral evolution.</title>
        <authorList>
            <person name="Cunning R."/>
            <person name="Bay R.A."/>
            <person name="Gillette P."/>
            <person name="Baker A.C."/>
            <person name="Traylor-Knowles N."/>
        </authorList>
    </citation>
    <scope>NUCLEOTIDE SEQUENCE [LARGE SCALE GENOMIC DNA]</scope>
    <source>
        <strain evidence="2">RSMAS</strain>
        <tissue evidence="2">Whole animal</tissue>
    </source>
</reference>
<dbReference type="Proteomes" id="UP000275408">
    <property type="component" value="Unassembled WGS sequence"/>
</dbReference>
<sequence length="159" mass="17299">MPALPVSACVEFVSTCEPESLSLGLTKFSETDVQGSTMEGLDQNFQAGVEAELLICPKITHRSCEVHIDPANQVRSLVTSEKEDGGFQEKFVAKAPARELNVVGKLDFQRSRQQGLAGIAVNSKGVLAVADMNSHCILVFDETGSLWKNLVLMETRMDN</sequence>
<keyword evidence="1" id="KW-0677">Repeat</keyword>
<protein>
    <submittedName>
        <fullName evidence="2">Uncharacterized protein</fullName>
    </submittedName>
</protein>
<evidence type="ECO:0000256" key="1">
    <source>
        <dbReference type="ARBA" id="ARBA00022737"/>
    </source>
</evidence>
<evidence type="ECO:0000313" key="2">
    <source>
        <dbReference type="EMBL" id="RMX38181.1"/>
    </source>
</evidence>